<keyword evidence="6" id="KW-0548">Nucleotidyltransferase</keyword>
<evidence type="ECO:0000256" key="2">
    <source>
        <dbReference type="ARBA" id="ARBA00023082"/>
    </source>
</evidence>
<dbReference type="InterPro" id="IPR007627">
    <property type="entry name" value="RNA_pol_sigma70_r2"/>
</dbReference>
<gene>
    <name evidence="6" type="ORF">JOC86_002110</name>
</gene>
<dbReference type="EC" id="2.7.7.6" evidence="6"/>
<dbReference type="Proteomes" id="UP001646157">
    <property type="component" value="Unassembled WGS sequence"/>
</dbReference>
<dbReference type="RefSeq" id="WP_205171805.1">
    <property type="nucleotide sequence ID" value="NZ_JAFBDZ010000002.1"/>
</dbReference>
<keyword evidence="4" id="KW-0804">Transcription</keyword>
<comment type="caution">
    <text evidence="6">The sequence shown here is derived from an EMBL/GenBank/DDBJ whole genome shotgun (WGS) entry which is preliminary data.</text>
</comment>
<dbReference type="GO" id="GO:0003899">
    <property type="term" value="F:DNA-directed RNA polymerase activity"/>
    <property type="evidence" value="ECO:0007669"/>
    <property type="project" value="UniProtKB-EC"/>
</dbReference>
<accession>A0ABS2NCJ5</accession>
<dbReference type="Gene3D" id="1.10.1740.10">
    <property type="match status" value="1"/>
</dbReference>
<protein>
    <submittedName>
        <fullName evidence="6">DNA-directed RNA polymerase</fullName>
        <ecNumber evidence="6">2.7.7.6</ecNumber>
    </submittedName>
</protein>
<keyword evidence="6" id="KW-0240">DNA-directed RNA polymerase</keyword>
<dbReference type="InterPro" id="IPR013324">
    <property type="entry name" value="RNA_pol_sigma_r3/r4-like"/>
</dbReference>
<reference evidence="6 7" key="1">
    <citation type="submission" date="2021-01" db="EMBL/GenBank/DDBJ databases">
        <title>Genomic Encyclopedia of Type Strains, Phase IV (KMG-IV): sequencing the most valuable type-strain genomes for metagenomic binning, comparative biology and taxonomic classification.</title>
        <authorList>
            <person name="Goeker M."/>
        </authorList>
    </citation>
    <scope>NUCLEOTIDE SEQUENCE [LARGE SCALE GENOMIC DNA]</scope>
    <source>
        <strain evidence="6 7">DSM 24834</strain>
    </source>
</reference>
<dbReference type="EMBL" id="JAFBDZ010000002">
    <property type="protein sequence ID" value="MBM7585568.1"/>
    <property type="molecule type" value="Genomic_DNA"/>
</dbReference>
<evidence type="ECO:0000256" key="4">
    <source>
        <dbReference type="ARBA" id="ARBA00023163"/>
    </source>
</evidence>
<sequence>MVSFKTLHKQYEPMIYKVIQSLNIYKNEEEFYQTGLIALWEAQERFDPKKGKFSAFAYSYIRGRLLDDLKKTHKDEERNVHPDEEFWYLIEDEHSISMACETEWLLTYCKSLTEHQRKWVLHTCMNRLTPSEIAQLENVSLSAVKKWRKGAIERLKRTIRRNELMK</sequence>
<name>A0ABS2NCJ5_9BACI</name>
<dbReference type="NCBIfam" id="TIGR02937">
    <property type="entry name" value="sigma70-ECF"/>
    <property type="match status" value="1"/>
</dbReference>
<dbReference type="GO" id="GO:0000428">
    <property type="term" value="C:DNA-directed RNA polymerase complex"/>
    <property type="evidence" value="ECO:0007669"/>
    <property type="project" value="UniProtKB-KW"/>
</dbReference>
<evidence type="ECO:0000256" key="3">
    <source>
        <dbReference type="ARBA" id="ARBA00023125"/>
    </source>
</evidence>
<keyword evidence="2" id="KW-0731">Sigma factor</keyword>
<keyword evidence="1" id="KW-0805">Transcription regulation</keyword>
<dbReference type="InterPro" id="IPR014284">
    <property type="entry name" value="RNA_pol_sigma-70_dom"/>
</dbReference>
<evidence type="ECO:0000256" key="1">
    <source>
        <dbReference type="ARBA" id="ARBA00023015"/>
    </source>
</evidence>
<evidence type="ECO:0000313" key="6">
    <source>
        <dbReference type="EMBL" id="MBM7585568.1"/>
    </source>
</evidence>
<evidence type="ECO:0000259" key="5">
    <source>
        <dbReference type="Pfam" id="PF04542"/>
    </source>
</evidence>
<dbReference type="Pfam" id="PF04542">
    <property type="entry name" value="Sigma70_r2"/>
    <property type="match status" value="1"/>
</dbReference>
<dbReference type="SUPFAM" id="SSF88946">
    <property type="entry name" value="Sigma2 domain of RNA polymerase sigma factors"/>
    <property type="match status" value="1"/>
</dbReference>
<dbReference type="InterPro" id="IPR013325">
    <property type="entry name" value="RNA_pol_sigma_r2"/>
</dbReference>
<dbReference type="PANTHER" id="PTHR30385">
    <property type="entry name" value="SIGMA FACTOR F FLAGELLAR"/>
    <property type="match status" value="1"/>
</dbReference>
<proteinExistence type="predicted"/>
<dbReference type="Gene3D" id="1.10.10.10">
    <property type="entry name" value="Winged helix-like DNA-binding domain superfamily/Winged helix DNA-binding domain"/>
    <property type="match status" value="1"/>
</dbReference>
<keyword evidence="3" id="KW-0238">DNA-binding</keyword>
<feature type="domain" description="RNA polymerase sigma-70 region 2" evidence="5">
    <location>
        <begin position="8"/>
        <end position="72"/>
    </location>
</feature>
<dbReference type="InterPro" id="IPR036388">
    <property type="entry name" value="WH-like_DNA-bd_sf"/>
</dbReference>
<organism evidence="6 7">
    <name type="scientific">Rossellomorea pakistanensis</name>
    <dbReference type="NCBI Taxonomy" id="992288"/>
    <lineage>
        <taxon>Bacteria</taxon>
        <taxon>Bacillati</taxon>
        <taxon>Bacillota</taxon>
        <taxon>Bacilli</taxon>
        <taxon>Bacillales</taxon>
        <taxon>Bacillaceae</taxon>
        <taxon>Rossellomorea</taxon>
    </lineage>
</organism>
<dbReference type="SUPFAM" id="SSF88659">
    <property type="entry name" value="Sigma3 and sigma4 domains of RNA polymerase sigma factors"/>
    <property type="match status" value="1"/>
</dbReference>
<keyword evidence="7" id="KW-1185">Reference proteome</keyword>
<evidence type="ECO:0000313" key="7">
    <source>
        <dbReference type="Proteomes" id="UP001646157"/>
    </source>
</evidence>
<keyword evidence="6" id="KW-0808">Transferase</keyword>